<dbReference type="GeneID" id="97181835"/>
<evidence type="ECO:0000313" key="2">
    <source>
        <dbReference type="Proteomes" id="UP000251241"/>
    </source>
</evidence>
<reference evidence="1 2" key="1">
    <citation type="submission" date="2018-06" db="EMBL/GenBank/DDBJ databases">
        <authorList>
            <consortium name="Pathogen Informatics"/>
            <person name="Doyle S."/>
        </authorList>
    </citation>
    <scope>NUCLEOTIDE SEQUENCE [LARGE SCALE GENOMIC DNA]</scope>
    <source>
        <strain evidence="1 2">NCTC11343</strain>
    </source>
</reference>
<name>A0A2X2ITX2_SPHMU</name>
<gene>
    <name evidence="1" type="ORF">NCTC11343_00090</name>
</gene>
<dbReference type="EMBL" id="UAUU01000002">
    <property type="protein sequence ID" value="SPZ83571.1"/>
    <property type="molecule type" value="Genomic_DNA"/>
</dbReference>
<dbReference type="RefSeq" id="WP_112373488.1">
    <property type="nucleotide sequence ID" value="NZ_CP069793.1"/>
</dbReference>
<sequence length="273" mass="32247">MITKNISSITQYIDEVKSINFNENFYGHNLWFRAENSKFDKTYLIPNLYREYIIGPAATVEFYIKEWNLRAVFRNEAYPFLRKFDLINDDLGTSFVMQHYSSHTRLLDWTENSLIALFFAVENVYSNNDAFIWVLDPFKLNSSTNKFVSGIDVEELRLYPSINPEKEVLSYFDIDLLKAKSNEVKYPIALKPFYIDDRMKSQNSCFTLFGHELDGLKLHPFDSDFLKQIVIPYKHFRQIKKDLYQLGISYDSIYPGLEGISKKTVYAFDEYFI</sequence>
<evidence type="ECO:0000313" key="1">
    <source>
        <dbReference type="EMBL" id="SPZ83571.1"/>
    </source>
</evidence>
<protein>
    <submittedName>
        <fullName evidence="1">FRG domain</fullName>
    </submittedName>
</protein>
<dbReference type="Proteomes" id="UP000251241">
    <property type="component" value="Unassembled WGS sequence"/>
</dbReference>
<dbReference type="SMART" id="SM00901">
    <property type="entry name" value="FRG"/>
    <property type="match status" value="1"/>
</dbReference>
<proteinExistence type="predicted"/>
<dbReference type="InterPro" id="IPR014966">
    <property type="entry name" value="FRG-dom"/>
</dbReference>
<dbReference type="Pfam" id="PF08867">
    <property type="entry name" value="FRG"/>
    <property type="match status" value="1"/>
</dbReference>
<accession>A0A2X2ITX2</accession>
<dbReference type="AlphaFoldDB" id="A0A2X2ITX2"/>
<organism evidence="1 2">
    <name type="scientific">Sphingobacterium multivorum</name>
    <dbReference type="NCBI Taxonomy" id="28454"/>
    <lineage>
        <taxon>Bacteria</taxon>
        <taxon>Pseudomonadati</taxon>
        <taxon>Bacteroidota</taxon>
        <taxon>Sphingobacteriia</taxon>
        <taxon>Sphingobacteriales</taxon>
        <taxon>Sphingobacteriaceae</taxon>
        <taxon>Sphingobacterium</taxon>
    </lineage>
</organism>